<proteinExistence type="predicted"/>
<gene>
    <name evidence="1" type="ORF">K488DRAFT_82122</name>
</gene>
<evidence type="ECO:0000313" key="2">
    <source>
        <dbReference type="Proteomes" id="UP000814128"/>
    </source>
</evidence>
<reference evidence="1" key="2">
    <citation type="journal article" date="2022" name="New Phytol.">
        <title>Evolutionary transition to the ectomycorrhizal habit in the genomes of a hyperdiverse lineage of mushroom-forming fungi.</title>
        <authorList>
            <person name="Looney B."/>
            <person name="Miyauchi S."/>
            <person name="Morin E."/>
            <person name="Drula E."/>
            <person name="Courty P.E."/>
            <person name="Kohler A."/>
            <person name="Kuo A."/>
            <person name="LaButti K."/>
            <person name="Pangilinan J."/>
            <person name="Lipzen A."/>
            <person name="Riley R."/>
            <person name="Andreopoulos W."/>
            <person name="He G."/>
            <person name="Johnson J."/>
            <person name="Nolan M."/>
            <person name="Tritt A."/>
            <person name="Barry K.W."/>
            <person name="Grigoriev I.V."/>
            <person name="Nagy L.G."/>
            <person name="Hibbett D."/>
            <person name="Henrissat B."/>
            <person name="Matheny P.B."/>
            <person name="Labbe J."/>
            <person name="Martin F.M."/>
        </authorList>
    </citation>
    <scope>NUCLEOTIDE SEQUENCE</scope>
    <source>
        <strain evidence="1">EC-137</strain>
    </source>
</reference>
<reference evidence="1" key="1">
    <citation type="submission" date="2021-02" db="EMBL/GenBank/DDBJ databases">
        <authorList>
            <consortium name="DOE Joint Genome Institute"/>
            <person name="Ahrendt S."/>
            <person name="Looney B.P."/>
            <person name="Miyauchi S."/>
            <person name="Morin E."/>
            <person name="Drula E."/>
            <person name="Courty P.E."/>
            <person name="Chicoki N."/>
            <person name="Fauchery L."/>
            <person name="Kohler A."/>
            <person name="Kuo A."/>
            <person name="Labutti K."/>
            <person name="Pangilinan J."/>
            <person name="Lipzen A."/>
            <person name="Riley R."/>
            <person name="Andreopoulos W."/>
            <person name="He G."/>
            <person name="Johnson J."/>
            <person name="Barry K.W."/>
            <person name="Grigoriev I.V."/>
            <person name="Nagy L."/>
            <person name="Hibbett D."/>
            <person name="Henrissat B."/>
            <person name="Matheny P.B."/>
            <person name="Labbe J."/>
            <person name="Martin F."/>
        </authorList>
    </citation>
    <scope>NUCLEOTIDE SEQUENCE</scope>
    <source>
        <strain evidence="1">EC-137</strain>
    </source>
</reference>
<organism evidence="1 2">
    <name type="scientific">Vararia minispora EC-137</name>
    <dbReference type="NCBI Taxonomy" id="1314806"/>
    <lineage>
        <taxon>Eukaryota</taxon>
        <taxon>Fungi</taxon>
        <taxon>Dikarya</taxon>
        <taxon>Basidiomycota</taxon>
        <taxon>Agaricomycotina</taxon>
        <taxon>Agaricomycetes</taxon>
        <taxon>Russulales</taxon>
        <taxon>Lachnocladiaceae</taxon>
        <taxon>Vararia</taxon>
    </lineage>
</organism>
<comment type="caution">
    <text evidence="1">The sequence shown here is derived from an EMBL/GenBank/DDBJ whole genome shotgun (WGS) entry which is preliminary data.</text>
</comment>
<dbReference type="Proteomes" id="UP000814128">
    <property type="component" value="Unassembled WGS sequence"/>
</dbReference>
<accession>A0ACB8QY42</accession>
<sequence length="78" mass="8883">MALPSERTGRVIIALTTVFFLTGLYALLLCSFLPVPNISFLRVIATDSHYKYFVLLIIPTTSYFVIANWVGWQYFSNS</sequence>
<evidence type="ECO:0000313" key="1">
    <source>
        <dbReference type="EMBL" id="KAI0036502.1"/>
    </source>
</evidence>
<dbReference type="EMBL" id="MU273471">
    <property type="protein sequence ID" value="KAI0036502.1"/>
    <property type="molecule type" value="Genomic_DNA"/>
</dbReference>
<keyword evidence="2" id="KW-1185">Reference proteome</keyword>
<name>A0ACB8QY42_9AGAM</name>
<protein>
    <submittedName>
        <fullName evidence="1">Uncharacterized protein</fullName>
    </submittedName>
</protein>